<dbReference type="InterPro" id="IPR023485">
    <property type="entry name" value="Ptyr_pPase"/>
</dbReference>
<dbReference type="Proteomes" id="UP001241747">
    <property type="component" value="Unassembled WGS sequence"/>
</dbReference>
<dbReference type="SMART" id="SM00226">
    <property type="entry name" value="LMWPc"/>
    <property type="match status" value="1"/>
</dbReference>
<feature type="domain" description="Phosphotyrosine protein phosphatase I" evidence="2">
    <location>
        <begin position="5"/>
        <end position="142"/>
    </location>
</feature>
<keyword evidence="4" id="KW-1185">Reference proteome</keyword>
<evidence type="ECO:0000259" key="2">
    <source>
        <dbReference type="SMART" id="SM00226"/>
    </source>
</evidence>
<dbReference type="Gene3D" id="3.40.50.2300">
    <property type="match status" value="1"/>
</dbReference>
<gene>
    <name evidence="3" type="ORF">QOZ94_003207</name>
</gene>
<evidence type="ECO:0000256" key="1">
    <source>
        <dbReference type="ARBA" id="ARBA00022849"/>
    </source>
</evidence>
<accession>A0ABU0LH24</accession>
<sequence length="149" mass="16272">MITRPSILFVCRDNAGLSLMAEALTMHIYARVRAFSAATALAGPVDGAALDCLERDGVAIDGLSSKPVELFGLSGAPRVDAVVALVPDAHRAARRLPWMHLLRLRGWGFEDVARLPDPQERRRAYRRMMPELRAAICALVERDLTPAAA</sequence>
<proteinExistence type="predicted"/>
<dbReference type="PANTHER" id="PTHR43428">
    <property type="entry name" value="ARSENATE REDUCTASE"/>
    <property type="match status" value="1"/>
</dbReference>
<dbReference type="RefSeq" id="WP_237346627.1">
    <property type="nucleotide sequence ID" value="NZ_JABWGX010000021.1"/>
</dbReference>
<protein>
    <submittedName>
        <fullName evidence="3">Protein-tyrosine-phosphatase</fullName>
    </submittedName>
</protein>
<dbReference type="PANTHER" id="PTHR43428:SF1">
    <property type="entry name" value="ARSENATE REDUCTASE"/>
    <property type="match status" value="1"/>
</dbReference>
<dbReference type="InterPro" id="IPR036196">
    <property type="entry name" value="Ptyr_pPase_sf"/>
</dbReference>
<dbReference type="EMBL" id="JAUSVY010000007">
    <property type="protein sequence ID" value="MDQ0506398.1"/>
    <property type="molecule type" value="Genomic_DNA"/>
</dbReference>
<dbReference type="Pfam" id="PF01451">
    <property type="entry name" value="LMWPc"/>
    <property type="match status" value="1"/>
</dbReference>
<evidence type="ECO:0000313" key="3">
    <source>
        <dbReference type="EMBL" id="MDQ0506398.1"/>
    </source>
</evidence>
<dbReference type="SUPFAM" id="SSF52788">
    <property type="entry name" value="Phosphotyrosine protein phosphatases I"/>
    <property type="match status" value="1"/>
</dbReference>
<keyword evidence="1" id="KW-0059">Arsenical resistance</keyword>
<organism evidence="3 4">
    <name type="scientific">Xanthobacter agilis</name>
    <dbReference type="NCBI Taxonomy" id="47492"/>
    <lineage>
        <taxon>Bacteria</taxon>
        <taxon>Pseudomonadati</taxon>
        <taxon>Pseudomonadota</taxon>
        <taxon>Alphaproteobacteria</taxon>
        <taxon>Hyphomicrobiales</taxon>
        <taxon>Xanthobacteraceae</taxon>
        <taxon>Xanthobacter</taxon>
    </lineage>
</organism>
<reference evidence="3 4" key="1">
    <citation type="submission" date="2023-07" db="EMBL/GenBank/DDBJ databases">
        <title>Genomic Encyclopedia of Type Strains, Phase IV (KMG-IV): sequencing the most valuable type-strain genomes for metagenomic binning, comparative biology and taxonomic classification.</title>
        <authorList>
            <person name="Goeker M."/>
        </authorList>
    </citation>
    <scope>NUCLEOTIDE SEQUENCE [LARGE SCALE GENOMIC DNA]</scope>
    <source>
        <strain evidence="3 4">DSM 3770</strain>
    </source>
</reference>
<comment type="caution">
    <text evidence="3">The sequence shown here is derived from an EMBL/GenBank/DDBJ whole genome shotgun (WGS) entry which is preliminary data.</text>
</comment>
<evidence type="ECO:0000313" key="4">
    <source>
        <dbReference type="Proteomes" id="UP001241747"/>
    </source>
</evidence>
<name>A0ABU0LH24_XANAG</name>